<gene>
    <name evidence="1" type="ORF">K469DRAFT_703575</name>
</gene>
<sequence length="72" mass="8428">MDNRGSYLAASLSFRRVPLLQRLMERKLVRSLYRRVAPSTCMMQGFEWPNGRRKIRGRRVGLLPRASQPPKN</sequence>
<dbReference type="EMBL" id="ML994624">
    <property type="protein sequence ID" value="KAF2188117.1"/>
    <property type="molecule type" value="Genomic_DNA"/>
</dbReference>
<reference evidence="1" key="1">
    <citation type="journal article" date="2020" name="Stud. Mycol.">
        <title>101 Dothideomycetes genomes: a test case for predicting lifestyles and emergence of pathogens.</title>
        <authorList>
            <person name="Haridas S."/>
            <person name="Albert R."/>
            <person name="Binder M."/>
            <person name="Bloem J."/>
            <person name="Labutti K."/>
            <person name="Salamov A."/>
            <person name="Andreopoulos B."/>
            <person name="Baker S."/>
            <person name="Barry K."/>
            <person name="Bills G."/>
            <person name="Bluhm B."/>
            <person name="Cannon C."/>
            <person name="Castanera R."/>
            <person name="Culley D."/>
            <person name="Daum C."/>
            <person name="Ezra D."/>
            <person name="Gonzalez J."/>
            <person name="Henrissat B."/>
            <person name="Kuo A."/>
            <person name="Liang C."/>
            <person name="Lipzen A."/>
            <person name="Lutzoni F."/>
            <person name="Magnuson J."/>
            <person name="Mondo S."/>
            <person name="Nolan M."/>
            <person name="Ohm R."/>
            <person name="Pangilinan J."/>
            <person name="Park H.-J."/>
            <person name="Ramirez L."/>
            <person name="Alfaro M."/>
            <person name="Sun H."/>
            <person name="Tritt A."/>
            <person name="Yoshinaga Y."/>
            <person name="Zwiers L.-H."/>
            <person name="Turgeon B."/>
            <person name="Goodwin S."/>
            <person name="Spatafora J."/>
            <person name="Crous P."/>
            <person name="Grigoriev I."/>
        </authorList>
    </citation>
    <scope>NUCLEOTIDE SEQUENCE</scope>
    <source>
        <strain evidence="1">CBS 207.26</strain>
    </source>
</reference>
<name>A0A6A6E834_9PEZI</name>
<dbReference type="AlphaFoldDB" id="A0A6A6E834"/>
<organism evidence="1 2">
    <name type="scientific">Zopfia rhizophila CBS 207.26</name>
    <dbReference type="NCBI Taxonomy" id="1314779"/>
    <lineage>
        <taxon>Eukaryota</taxon>
        <taxon>Fungi</taxon>
        <taxon>Dikarya</taxon>
        <taxon>Ascomycota</taxon>
        <taxon>Pezizomycotina</taxon>
        <taxon>Dothideomycetes</taxon>
        <taxon>Dothideomycetes incertae sedis</taxon>
        <taxon>Zopfiaceae</taxon>
        <taxon>Zopfia</taxon>
    </lineage>
</organism>
<accession>A0A6A6E834</accession>
<evidence type="ECO:0000313" key="1">
    <source>
        <dbReference type="EMBL" id="KAF2188117.1"/>
    </source>
</evidence>
<proteinExistence type="predicted"/>
<evidence type="ECO:0000313" key="2">
    <source>
        <dbReference type="Proteomes" id="UP000800200"/>
    </source>
</evidence>
<protein>
    <submittedName>
        <fullName evidence="1">Uncharacterized protein</fullName>
    </submittedName>
</protein>
<dbReference type="Proteomes" id="UP000800200">
    <property type="component" value="Unassembled WGS sequence"/>
</dbReference>
<keyword evidence="2" id="KW-1185">Reference proteome</keyword>